<protein>
    <recommendedName>
        <fullName evidence="3">Methyltransferase type 11 domain-containing protein</fullName>
    </recommendedName>
</protein>
<dbReference type="SUPFAM" id="SSF53335">
    <property type="entry name" value="S-adenosyl-L-methionine-dependent methyltransferases"/>
    <property type="match status" value="1"/>
</dbReference>
<evidence type="ECO:0000313" key="2">
    <source>
        <dbReference type="Proteomes" id="UP000178606"/>
    </source>
</evidence>
<comment type="caution">
    <text evidence="1">The sequence shown here is derived from an EMBL/GenBank/DDBJ whole genome shotgun (WGS) entry which is preliminary data.</text>
</comment>
<dbReference type="SUPFAM" id="SSF158997">
    <property type="entry name" value="Trm112p-like"/>
    <property type="match status" value="1"/>
</dbReference>
<dbReference type="EMBL" id="MFKF01000254">
    <property type="protein sequence ID" value="OGG48159.1"/>
    <property type="molecule type" value="Genomic_DNA"/>
</dbReference>
<accession>A0A1F6CG44</accession>
<proteinExistence type="predicted"/>
<dbReference type="Pfam" id="PF13489">
    <property type="entry name" value="Methyltransf_23"/>
    <property type="match status" value="1"/>
</dbReference>
<evidence type="ECO:0000313" key="1">
    <source>
        <dbReference type="EMBL" id="OGG48159.1"/>
    </source>
</evidence>
<reference evidence="1 2" key="1">
    <citation type="journal article" date="2016" name="Nat. Commun.">
        <title>Thousands of microbial genomes shed light on interconnected biogeochemical processes in an aquifer system.</title>
        <authorList>
            <person name="Anantharaman K."/>
            <person name="Brown C.T."/>
            <person name="Hug L.A."/>
            <person name="Sharon I."/>
            <person name="Castelle C.J."/>
            <person name="Probst A.J."/>
            <person name="Thomas B.C."/>
            <person name="Singh A."/>
            <person name="Wilkins M.J."/>
            <person name="Karaoz U."/>
            <person name="Brodie E.L."/>
            <person name="Williams K.H."/>
            <person name="Hubbard S.S."/>
            <person name="Banfield J.F."/>
        </authorList>
    </citation>
    <scope>NUCLEOTIDE SEQUENCE [LARGE SCALE GENOMIC DNA]</scope>
    <source>
        <strain evidence="2">RIFCSPLOWO2_12_FULL_64_10</strain>
    </source>
</reference>
<sequence length="296" mass="34740">MQTDFFKCLFCGAPAVRPSNTRWICSECQHCYPIEQEIPLLVRDWQRHSEGLDKARSAKPDWYLTEQPAAEESSWRHHVQKRRHYVEAAIQRYLQTRGQVRADSLLDLGCGDGNHVAYLSNYADALFASDYNLVRLIRTRARLLQVDATFFLADILDYPARDNFFEIIFFNHVLEHIPDDIAALRAIFRLLQPRGLLILGTPNEGAWWWQLAYRLEPETRQNTDHVHFYTASSLTEKLTRVGFKVYEVKYLGWGPPYWRLDARIRRYKLVDDWLECVGRRLIKSQASSLYLLATKE</sequence>
<dbReference type="Proteomes" id="UP000178606">
    <property type="component" value="Unassembled WGS sequence"/>
</dbReference>
<dbReference type="Gene3D" id="3.40.50.150">
    <property type="entry name" value="Vaccinia Virus protein VP39"/>
    <property type="match status" value="1"/>
</dbReference>
<dbReference type="PANTHER" id="PTHR43861">
    <property type="entry name" value="TRANS-ACONITATE 2-METHYLTRANSFERASE-RELATED"/>
    <property type="match status" value="1"/>
</dbReference>
<evidence type="ECO:0008006" key="3">
    <source>
        <dbReference type="Google" id="ProtNLM"/>
    </source>
</evidence>
<dbReference type="CDD" id="cd02440">
    <property type="entry name" value="AdoMet_MTases"/>
    <property type="match status" value="1"/>
</dbReference>
<name>A0A1F6CG44_HANXR</name>
<dbReference type="InterPro" id="IPR029063">
    <property type="entry name" value="SAM-dependent_MTases_sf"/>
</dbReference>
<organism evidence="1 2">
    <name type="scientific">Handelsmanbacteria sp. (strain RIFCSPLOWO2_12_FULL_64_10)</name>
    <dbReference type="NCBI Taxonomy" id="1817868"/>
    <lineage>
        <taxon>Bacteria</taxon>
        <taxon>Candidatus Handelsmaniibacteriota</taxon>
    </lineage>
</organism>
<gene>
    <name evidence="1" type="ORF">A3F84_23065</name>
</gene>
<dbReference type="AlphaFoldDB" id="A0A1F6CG44"/>